<dbReference type="GO" id="GO:0015086">
    <property type="term" value="F:cadmium ion transmembrane transporter activity"/>
    <property type="evidence" value="ECO:0007669"/>
    <property type="project" value="TreeGrafter"/>
</dbReference>
<evidence type="ECO:0000256" key="5">
    <source>
        <dbReference type="SAM" id="MobiDB-lite"/>
    </source>
</evidence>
<dbReference type="GO" id="GO:0030026">
    <property type="term" value="P:intracellular manganese ion homeostasis"/>
    <property type="evidence" value="ECO:0007669"/>
    <property type="project" value="TreeGrafter"/>
</dbReference>
<feature type="compositionally biased region" description="Basic and acidic residues" evidence="5">
    <location>
        <begin position="60"/>
        <end position="73"/>
    </location>
</feature>
<dbReference type="PANTHER" id="PTHR11706">
    <property type="entry name" value="SOLUTE CARRIER PROTEIN FAMILY 11 MEMBER"/>
    <property type="match status" value="1"/>
</dbReference>
<organism evidence="7 8">
    <name type="scientific">Sporidiobolus salmonicolor</name>
    <name type="common">Yeast-like fungus</name>
    <name type="synonym">Sporobolomyces salmonicolor</name>
    <dbReference type="NCBI Taxonomy" id="5005"/>
    <lineage>
        <taxon>Eukaryota</taxon>
        <taxon>Fungi</taxon>
        <taxon>Dikarya</taxon>
        <taxon>Basidiomycota</taxon>
        <taxon>Pucciniomycotina</taxon>
        <taxon>Microbotryomycetes</taxon>
        <taxon>Sporidiobolales</taxon>
        <taxon>Sporidiobolaceae</taxon>
        <taxon>Sporobolomyces</taxon>
    </lineage>
</organism>
<keyword evidence="2 6" id="KW-0812">Transmembrane</keyword>
<evidence type="ECO:0000256" key="6">
    <source>
        <dbReference type="SAM" id="Phobius"/>
    </source>
</evidence>
<feature type="transmembrane region" description="Helical" evidence="6">
    <location>
        <begin position="721"/>
        <end position="742"/>
    </location>
</feature>
<dbReference type="GO" id="GO:0034755">
    <property type="term" value="P:iron ion transmembrane transport"/>
    <property type="evidence" value="ECO:0007669"/>
    <property type="project" value="TreeGrafter"/>
</dbReference>
<dbReference type="InterPro" id="IPR001046">
    <property type="entry name" value="NRAMP_fam"/>
</dbReference>
<feature type="transmembrane region" description="Helical" evidence="6">
    <location>
        <begin position="610"/>
        <end position="632"/>
    </location>
</feature>
<comment type="subcellular location">
    <subcellularLocation>
        <location evidence="1">Membrane</location>
        <topology evidence="1">Multi-pass membrane protein</topology>
    </subcellularLocation>
</comment>
<reference evidence="8" key="1">
    <citation type="submission" date="2015-02" db="EMBL/GenBank/DDBJ databases">
        <authorList>
            <person name="Gon?alves P."/>
        </authorList>
    </citation>
    <scope>NUCLEOTIDE SEQUENCE [LARGE SCALE GENOMIC DNA]</scope>
</reference>
<feature type="compositionally biased region" description="Acidic residues" evidence="5">
    <location>
        <begin position="94"/>
        <end position="105"/>
    </location>
</feature>
<gene>
    <name evidence="7" type="primary">SPOSA6832_00544</name>
</gene>
<feature type="transmembrane region" description="Helical" evidence="6">
    <location>
        <begin position="639"/>
        <end position="657"/>
    </location>
</feature>
<feature type="transmembrane region" description="Helical" evidence="6">
    <location>
        <begin position="222"/>
        <end position="241"/>
    </location>
</feature>
<keyword evidence="8" id="KW-1185">Reference proteome</keyword>
<dbReference type="PANTHER" id="PTHR11706:SF101">
    <property type="entry name" value="MANGANESE TRANSPORTER SMF1"/>
    <property type="match status" value="1"/>
</dbReference>
<keyword evidence="3 6" id="KW-1133">Transmembrane helix</keyword>
<proteinExistence type="predicted"/>
<feature type="region of interest" description="Disordered" evidence="5">
    <location>
        <begin position="1"/>
        <end position="126"/>
    </location>
</feature>
<feature type="transmembrane region" description="Helical" evidence="6">
    <location>
        <begin position="335"/>
        <end position="359"/>
    </location>
</feature>
<dbReference type="GO" id="GO:0005886">
    <property type="term" value="C:plasma membrane"/>
    <property type="evidence" value="ECO:0007669"/>
    <property type="project" value="TreeGrafter"/>
</dbReference>
<feature type="compositionally biased region" description="Basic and acidic residues" evidence="5">
    <location>
        <begin position="23"/>
        <end position="39"/>
    </location>
</feature>
<feature type="non-terminal residue" evidence="7">
    <location>
        <position position="1"/>
    </location>
</feature>
<dbReference type="EMBL" id="CENE01000002">
    <property type="protein sequence ID" value="CEQ39050.1"/>
    <property type="molecule type" value="Genomic_DNA"/>
</dbReference>
<evidence type="ECO:0000256" key="3">
    <source>
        <dbReference type="ARBA" id="ARBA00022989"/>
    </source>
</evidence>
<feature type="transmembrane region" description="Helical" evidence="6">
    <location>
        <begin position="138"/>
        <end position="156"/>
    </location>
</feature>
<feature type="transmembrane region" description="Helical" evidence="6">
    <location>
        <begin position="543"/>
        <end position="565"/>
    </location>
</feature>
<protein>
    <submittedName>
        <fullName evidence="7">SPOSA6832_00544-mRNA-1:cds</fullName>
    </submittedName>
</protein>
<feature type="compositionally biased region" description="Polar residues" evidence="5">
    <location>
        <begin position="47"/>
        <end position="58"/>
    </location>
</feature>
<sequence>MQGPRLSSHYDRTIPDLALHVPPDARKAPPRRDGHDDPSTRPYRSPEPTSRRSGTMHSSIRAEAEEPPQDKRNVPRKPRSRLRQGAGARRDGEQPEDDDPDDPDVEAASPGLQSDGKSTRGKDQSQASRALAKVWAKLKRHAAFVGPGIIASVAYLDPGNWSTDLQAGSAYGYSHLFIVFLSGMIALLFQILATRLGCVSDEDFATHCRIALYDRPGRFKMFYRWGVLYSLYALCELGIIFTDLAELLGSAIAIKLLIPAIPLWACVLLTALDVMLILVLFNQYPTRNVTRSMRCFELVIGVLVLTVLGSFVALLVEVEPVWRDAFFGYIPSSGIVNNGAIYIAVGIIGATVMPHAFFIGSKMATMRRIPPQAYGEDDDFDEQKDLGGNYELDELDELDNGNTGQRGREREQARPWFPHLHLPQPFSLSAVDFDLTSASSPSSSPRLERSAPPNEPSSPQKRSYSPEPPRPKPTLACVQAHLSHMCFDIAGSLLGFALLVNSAILILAAAVFYYGEGKEAGGPEGITDLFDAYDLVREYMGQALAYLFAVALLASGQSASLTVTLSGQIIGEGFLQWRTKPWKRRLITRLIGMVPSLAVSVAVGREGIDVLLVGSQVALSIVLTFVLIPCVLAFSARGFTRALVLTLLSSSLIIFTSEHRVMALPSPPSTLPPSPPPAASFSPLPPASLTSRARTLLKIINPFRRRPLPAGYIASYANPVWVSWLCWALWLMIAMANVYALYSLTHS</sequence>
<feature type="transmembrane region" description="Helical" evidence="6">
    <location>
        <begin position="293"/>
        <end position="315"/>
    </location>
</feature>
<feature type="region of interest" description="Disordered" evidence="5">
    <location>
        <begin position="437"/>
        <end position="472"/>
    </location>
</feature>
<evidence type="ECO:0000256" key="2">
    <source>
        <dbReference type="ARBA" id="ARBA00022692"/>
    </source>
</evidence>
<evidence type="ECO:0000313" key="7">
    <source>
        <dbReference type="EMBL" id="CEQ39050.1"/>
    </source>
</evidence>
<feature type="transmembrane region" description="Helical" evidence="6">
    <location>
        <begin position="261"/>
        <end position="281"/>
    </location>
</feature>
<dbReference type="Pfam" id="PF01566">
    <property type="entry name" value="Nramp"/>
    <property type="match status" value="2"/>
</dbReference>
<feature type="transmembrane region" description="Helical" evidence="6">
    <location>
        <begin position="493"/>
        <end position="514"/>
    </location>
</feature>
<feature type="transmembrane region" description="Helical" evidence="6">
    <location>
        <begin position="586"/>
        <end position="604"/>
    </location>
</feature>
<evidence type="ECO:0000313" key="8">
    <source>
        <dbReference type="Proteomes" id="UP000243876"/>
    </source>
</evidence>
<evidence type="ECO:0000256" key="1">
    <source>
        <dbReference type="ARBA" id="ARBA00004141"/>
    </source>
</evidence>
<feature type="region of interest" description="Disordered" evidence="5">
    <location>
        <begin position="372"/>
        <end position="411"/>
    </location>
</feature>
<dbReference type="OrthoDB" id="409173at2759"/>
<evidence type="ECO:0000256" key="4">
    <source>
        <dbReference type="ARBA" id="ARBA00023136"/>
    </source>
</evidence>
<dbReference type="GO" id="GO:0005384">
    <property type="term" value="F:manganese ion transmembrane transporter activity"/>
    <property type="evidence" value="ECO:0007669"/>
    <property type="project" value="TreeGrafter"/>
</dbReference>
<keyword evidence="4 6" id="KW-0472">Membrane</keyword>
<dbReference type="AlphaFoldDB" id="A0A0D6EHI7"/>
<dbReference type="PRINTS" id="PR00447">
    <property type="entry name" value="NATRESASSCMP"/>
</dbReference>
<name>A0A0D6EHI7_SPOSA</name>
<feature type="transmembrane region" description="Helical" evidence="6">
    <location>
        <begin position="176"/>
        <end position="193"/>
    </location>
</feature>
<accession>A0A0D6EHI7</accession>
<dbReference type="NCBIfam" id="NF037982">
    <property type="entry name" value="Nramp_1"/>
    <property type="match status" value="1"/>
</dbReference>
<dbReference type="Proteomes" id="UP000243876">
    <property type="component" value="Unassembled WGS sequence"/>
</dbReference>